<evidence type="ECO:0000313" key="3">
    <source>
        <dbReference type="Proteomes" id="UP001430953"/>
    </source>
</evidence>
<dbReference type="Gene3D" id="1.25.10.10">
    <property type="entry name" value="Leucine-rich Repeat Variant"/>
    <property type="match status" value="1"/>
</dbReference>
<gene>
    <name evidence="2" type="ORF">PUN28_009038</name>
</gene>
<protein>
    <recommendedName>
        <fullName evidence="4">LisH domain-containing protein</fullName>
    </recommendedName>
</protein>
<proteinExistence type="predicted"/>
<evidence type="ECO:0000313" key="2">
    <source>
        <dbReference type="EMBL" id="KAL0118087.1"/>
    </source>
</evidence>
<dbReference type="GO" id="GO:0032367">
    <property type="term" value="P:intracellular cholesterol transport"/>
    <property type="evidence" value="ECO:0007669"/>
    <property type="project" value="InterPro"/>
</dbReference>
<sequence>MASIFEEIKESLTANSKGCAAPRTSMSYEDIATKLLNEKLFLTALELHAELCEAGKELPILKEFFSNPNNFESSNIKPEPYTSMPRSSSQATLDSLDMTRYSEDGAGVDERVAILEFELRKAKENISALRANLTVVTELENTLKTPDKSSAKNLAAELPIKPHEQKALNFLINEYLLARLYKLTSITFSDECENQDFEDWQDVGLNIPKPTELLQIYREYMRANGYDTPLSTSVAVQTDFVIENIEEKEESQEMAEQIERLQQQIAVLEQEKSAFQEIISSKENAIENPIKSGSCGTIRTINSNSTTPDKFELLEPLPRDMSTTTQEPEEDDSASAIVSLDETDPGDKEWTRLQLPRVNITEKSSTLSTASSRDLPVKFKSEIATHCIANIAGSLISSVEESLKRGITRDTLVDILAYTLPRVVPNIILNKREEIIPLILSTIYLHSNSSEREKLLQLLFNLKKRPQEDERQMILAGLIVMTKFAEEPLETEEILTICWEQSQHKYPERRLLAVECCSVLASYTSVDIRNSLMLSMLQQMLLEDKDPIVRTSVVRSLALLIALMDDPDKYFQCEELVLTALHDTSSMVVETASSILLPVLAQWALSLKRLHLNLLPRIILKVKNQLKPAHSQSSPNKDYVNEEKLTPSINILQCILPYTVLCVANVDTVRACIKDDTSSELSEEFLALCHSNITDPRIFYEDSVDVGVLLNTFFSRAWEDTSWPELEWFTKKLVFDVLDMVKSVDTTQENVLKTLLTYIYSLCVGFGKYITHSRIQTVFSMEVSELEKQLTTLSAEKKTMSLPLIPSYLVILSILDFTELANYFKQFLVVLSMSGTSISCLQIAASILCAREQTQEYVLASLWDGVMHQRSSVRCATATLFGSIITYISDRLANAKIVPAIVTLASDPEV</sequence>
<dbReference type="InterPro" id="IPR011989">
    <property type="entry name" value="ARM-like"/>
</dbReference>
<reference evidence="2 3" key="1">
    <citation type="submission" date="2023-03" db="EMBL/GenBank/DDBJ databases">
        <title>High recombination rates correlate with genetic variation in Cardiocondyla obscurior ants.</title>
        <authorList>
            <person name="Errbii M."/>
        </authorList>
    </citation>
    <scope>NUCLEOTIDE SEQUENCE [LARGE SCALE GENOMIC DNA]</scope>
    <source>
        <strain evidence="2">Alpha-2009</strain>
        <tissue evidence="2">Whole body</tissue>
    </source>
</reference>
<keyword evidence="3" id="KW-1185">Reference proteome</keyword>
<keyword evidence="1" id="KW-0175">Coiled coil</keyword>
<organism evidence="2 3">
    <name type="scientific">Cardiocondyla obscurior</name>
    <dbReference type="NCBI Taxonomy" id="286306"/>
    <lineage>
        <taxon>Eukaryota</taxon>
        <taxon>Metazoa</taxon>
        <taxon>Ecdysozoa</taxon>
        <taxon>Arthropoda</taxon>
        <taxon>Hexapoda</taxon>
        <taxon>Insecta</taxon>
        <taxon>Pterygota</taxon>
        <taxon>Neoptera</taxon>
        <taxon>Endopterygota</taxon>
        <taxon>Hymenoptera</taxon>
        <taxon>Apocrita</taxon>
        <taxon>Aculeata</taxon>
        <taxon>Formicoidea</taxon>
        <taxon>Formicidae</taxon>
        <taxon>Myrmicinae</taxon>
        <taxon>Cardiocondyla</taxon>
    </lineage>
</organism>
<dbReference type="PANTHER" id="PTHR32059">
    <property type="entry name" value="RAB11-BINDING PROTEIN RELCH"/>
    <property type="match status" value="1"/>
</dbReference>
<dbReference type="EMBL" id="JADYXP020000008">
    <property type="protein sequence ID" value="KAL0118087.1"/>
    <property type="molecule type" value="Genomic_DNA"/>
</dbReference>
<evidence type="ECO:0000256" key="1">
    <source>
        <dbReference type="SAM" id="Coils"/>
    </source>
</evidence>
<dbReference type="Proteomes" id="UP001430953">
    <property type="component" value="Unassembled WGS sequence"/>
</dbReference>
<dbReference type="PANTHER" id="PTHR32059:SF0">
    <property type="entry name" value="RAB11-BINDING PROTEIN RELCH"/>
    <property type="match status" value="1"/>
</dbReference>
<dbReference type="GO" id="GO:0055037">
    <property type="term" value="C:recycling endosome"/>
    <property type="evidence" value="ECO:0007669"/>
    <property type="project" value="TreeGrafter"/>
</dbReference>
<dbReference type="InterPro" id="IPR016024">
    <property type="entry name" value="ARM-type_fold"/>
</dbReference>
<feature type="coiled-coil region" evidence="1">
    <location>
        <begin position="244"/>
        <end position="278"/>
    </location>
</feature>
<dbReference type="InterPro" id="IPR006594">
    <property type="entry name" value="LisH"/>
</dbReference>
<feature type="coiled-coil region" evidence="1">
    <location>
        <begin position="112"/>
        <end position="139"/>
    </location>
</feature>
<accession>A0AAW2FV90</accession>
<dbReference type="PROSITE" id="PS50896">
    <property type="entry name" value="LISH"/>
    <property type="match status" value="1"/>
</dbReference>
<dbReference type="SUPFAM" id="SSF48371">
    <property type="entry name" value="ARM repeat"/>
    <property type="match status" value="1"/>
</dbReference>
<name>A0AAW2FV90_9HYME</name>
<dbReference type="GO" id="GO:0005802">
    <property type="term" value="C:trans-Golgi network"/>
    <property type="evidence" value="ECO:0007669"/>
    <property type="project" value="InterPro"/>
</dbReference>
<dbReference type="InterPro" id="IPR040362">
    <property type="entry name" value="RELCH"/>
</dbReference>
<comment type="caution">
    <text evidence="2">The sequence shown here is derived from an EMBL/GenBank/DDBJ whole genome shotgun (WGS) entry which is preliminary data.</text>
</comment>
<evidence type="ECO:0008006" key="4">
    <source>
        <dbReference type="Google" id="ProtNLM"/>
    </source>
</evidence>
<dbReference type="AlphaFoldDB" id="A0AAW2FV90"/>